<name>A0A6I0IKZ8_PHOVU</name>
<organism evidence="2 3">
    <name type="scientific">Phocaeicola vulgatus</name>
    <name type="common">Bacteroides vulgatus</name>
    <dbReference type="NCBI Taxonomy" id="821"/>
    <lineage>
        <taxon>Bacteria</taxon>
        <taxon>Pseudomonadati</taxon>
        <taxon>Bacteroidota</taxon>
        <taxon>Bacteroidia</taxon>
        <taxon>Bacteroidales</taxon>
        <taxon>Bacteroidaceae</taxon>
        <taxon>Phocaeicola</taxon>
    </lineage>
</organism>
<dbReference type="SUPFAM" id="SSF47413">
    <property type="entry name" value="lambda repressor-like DNA-binding domains"/>
    <property type="match status" value="1"/>
</dbReference>
<comment type="caution">
    <text evidence="2">The sequence shown here is derived from an EMBL/GenBank/DDBJ whole genome shotgun (WGS) entry which is preliminary data.</text>
</comment>
<sequence>MDNGEENRLKQFRIHMNMTQQQMADLLKVGQNTYSRIENGVTAFKDVYKKIIEDKYHLTTGWLSGADVPMFKKYDAVAGIIEKGISGSNKEKLKEKILEELIEQKLEGKSDSISMSREVFEQISRLTETVLSQQKTIESMQEQNKKFLAQQENVVRCAHVSGSDISTSDIKNQNINKGIR</sequence>
<dbReference type="SMART" id="SM00530">
    <property type="entry name" value="HTH_XRE"/>
    <property type="match status" value="1"/>
</dbReference>
<proteinExistence type="predicted"/>
<feature type="domain" description="HTH cro/C1-type" evidence="1">
    <location>
        <begin position="9"/>
        <end position="63"/>
    </location>
</feature>
<dbReference type="CDD" id="cd00093">
    <property type="entry name" value="HTH_XRE"/>
    <property type="match status" value="1"/>
</dbReference>
<dbReference type="PROSITE" id="PS50943">
    <property type="entry name" value="HTH_CROC1"/>
    <property type="match status" value="1"/>
</dbReference>
<evidence type="ECO:0000259" key="1">
    <source>
        <dbReference type="PROSITE" id="PS50943"/>
    </source>
</evidence>
<dbReference type="Gene3D" id="1.10.260.40">
    <property type="entry name" value="lambda repressor-like DNA-binding domains"/>
    <property type="match status" value="1"/>
</dbReference>
<dbReference type="EMBL" id="WCWW01000002">
    <property type="protein sequence ID" value="KAB3860245.1"/>
    <property type="molecule type" value="Genomic_DNA"/>
</dbReference>
<evidence type="ECO:0000313" key="2">
    <source>
        <dbReference type="EMBL" id="KAB3860245.1"/>
    </source>
</evidence>
<evidence type="ECO:0000313" key="3">
    <source>
        <dbReference type="Proteomes" id="UP000441522"/>
    </source>
</evidence>
<dbReference type="InterPro" id="IPR001387">
    <property type="entry name" value="Cro/C1-type_HTH"/>
</dbReference>
<protein>
    <submittedName>
        <fullName evidence="2">Helix-turn-helix transcriptional regulator</fullName>
    </submittedName>
</protein>
<dbReference type="Pfam" id="PF01381">
    <property type="entry name" value="HTH_3"/>
    <property type="match status" value="1"/>
</dbReference>
<accession>A0A6I0IKZ8</accession>
<dbReference type="Proteomes" id="UP000441522">
    <property type="component" value="Unassembled WGS sequence"/>
</dbReference>
<reference evidence="2 3" key="1">
    <citation type="journal article" date="2019" name="Nat. Med.">
        <title>A library of human gut bacterial isolates paired with longitudinal multiomics data enables mechanistic microbiome research.</title>
        <authorList>
            <person name="Poyet M."/>
            <person name="Groussin M."/>
            <person name="Gibbons S.M."/>
            <person name="Avila-Pacheco J."/>
            <person name="Jiang X."/>
            <person name="Kearney S.M."/>
            <person name="Perrotta A.R."/>
            <person name="Berdy B."/>
            <person name="Zhao S."/>
            <person name="Lieberman T.D."/>
            <person name="Swanson P.K."/>
            <person name="Smith M."/>
            <person name="Roesemann S."/>
            <person name="Alexander J.E."/>
            <person name="Rich S.A."/>
            <person name="Livny J."/>
            <person name="Vlamakis H."/>
            <person name="Clish C."/>
            <person name="Bullock K."/>
            <person name="Deik A."/>
            <person name="Scott J."/>
            <person name="Pierce K.A."/>
            <person name="Xavier R.J."/>
            <person name="Alm E.J."/>
        </authorList>
    </citation>
    <scope>NUCLEOTIDE SEQUENCE [LARGE SCALE GENOMIC DNA]</scope>
    <source>
        <strain evidence="2 3">BIOML-A5</strain>
    </source>
</reference>
<dbReference type="AlphaFoldDB" id="A0A6I0IKZ8"/>
<gene>
    <name evidence="2" type="ORF">GAS29_01235</name>
</gene>
<dbReference type="GO" id="GO:0003677">
    <property type="term" value="F:DNA binding"/>
    <property type="evidence" value="ECO:0007669"/>
    <property type="project" value="InterPro"/>
</dbReference>
<dbReference type="InterPro" id="IPR010982">
    <property type="entry name" value="Lambda_DNA-bd_dom_sf"/>
</dbReference>
<dbReference type="RefSeq" id="WP_151849767.1">
    <property type="nucleotide sequence ID" value="NZ_JANUKW010000004.1"/>
</dbReference>